<dbReference type="Pfam" id="PF12965">
    <property type="entry name" value="DUF3854"/>
    <property type="match status" value="1"/>
</dbReference>
<gene>
    <name evidence="4" type="ORF">H6G74_17210</name>
</gene>
<dbReference type="SUPFAM" id="SSF55464">
    <property type="entry name" value="Origin of replication-binding domain, RBD-like"/>
    <property type="match status" value="1"/>
</dbReference>
<dbReference type="NCBIfam" id="TIGR02686">
    <property type="entry name" value="relax_trwC"/>
    <property type="match status" value="1"/>
</dbReference>
<feature type="compositionally biased region" description="Polar residues" evidence="1">
    <location>
        <begin position="1294"/>
        <end position="1303"/>
    </location>
</feature>
<dbReference type="PANTHER" id="PTHR34985:SF1">
    <property type="entry name" value="SLR0554 PROTEIN"/>
    <property type="match status" value="1"/>
</dbReference>
<feature type="region of interest" description="Disordered" evidence="1">
    <location>
        <begin position="1264"/>
        <end position="1303"/>
    </location>
</feature>
<dbReference type="SUPFAM" id="SSF52540">
    <property type="entry name" value="P-loop containing nucleoside triphosphate hydrolases"/>
    <property type="match status" value="1"/>
</dbReference>
<dbReference type="NCBIfam" id="NF041492">
    <property type="entry name" value="MobF"/>
    <property type="match status" value="1"/>
</dbReference>
<evidence type="ECO:0000259" key="3">
    <source>
        <dbReference type="Pfam" id="PF12965"/>
    </source>
</evidence>
<dbReference type="Pfam" id="PF08751">
    <property type="entry name" value="TrwC"/>
    <property type="match status" value="1"/>
</dbReference>
<evidence type="ECO:0000256" key="1">
    <source>
        <dbReference type="SAM" id="MobiDB-lite"/>
    </source>
</evidence>
<feature type="compositionally biased region" description="Polar residues" evidence="1">
    <location>
        <begin position="1264"/>
        <end position="1273"/>
    </location>
</feature>
<evidence type="ECO:0000313" key="5">
    <source>
        <dbReference type="Proteomes" id="UP000603457"/>
    </source>
</evidence>
<protein>
    <submittedName>
        <fullName evidence="4">Relaxase domain-containing protein</fullName>
    </submittedName>
</protein>
<dbReference type="PANTHER" id="PTHR34985">
    <property type="entry name" value="SLR0554 PROTEIN"/>
    <property type="match status" value="1"/>
</dbReference>
<dbReference type="CDD" id="cd18809">
    <property type="entry name" value="SF1_C_RecD"/>
    <property type="match status" value="1"/>
</dbReference>
<feature type="compositionally biased region" description="Basic and acidic residues" evidence="1">
    <location>
        <begin position="1274"/>
        <end position="1291"/>
    </location>
</feature>
<feature type="domain" description="DUF3854" evidence="3">
    <location>
        <begin position="1067"/>
        <end position="1190"/>
    </location>
</feature>
<dbReference type="Pfam" id="PF13604">
    <property type="entry name" value="AAA_30"/>
    <property type="match status" value="1"/>
</dbReference>
<dbReference type="Gene3D" id="2.30.30.940">
    <property type="match status" value="1"/>
</dbReference>
<dbReference type="RefSeq" id="WP_190968809.1">
    <property type="nucleotide sequence ID" value="NZ_JACJTB010000022.1"/>
</dbReference>
<dbReference type="InterPro" id="IPR024385">
    <property type="entry name" value="DUF3854"/>
</dbReference>
<organism evidence="4 5">
    <name type="scientific">Nostoc spongiaeforme FACHB-130</name>
    <dbReference type="NCBI Taxonomy" id="1357510"/>
    <lineage>
        <taxon>Bacteria</taxon>
        <taxon>Bacillati</taxon>
        <taxon>Cyanobacteriota</taxon>
        <taxon>Cyanophyceae</taxon>
        <taxon>Nostocales</taxon>
        <taxon>Nostocaceae</taxon>
        <taxon>Nostoc</taxon>
    </lineage>
</organism>
<sequence>MLTGKNTKPQQAVNYFMEEYSHEVKNSRWFGKGAEKLGLSGAINNKEIFTNIVNGRSPDGSQTLYAKKTSSERLAATDFTFSAPKSVSLQALVGGDERLIKAHSLAVQKTLELIESRYSFTRITTDTGREPTRTGNLVIAEFDHIESRELDPHLHTHTLIMNMTQLDDGKWQSLSNREIFKNKKFLGMVYQHHLASEVQRLGYKVEPRKHGQFEIKGFREEDLEEFSKRRQQILKVVGKNSTWAEREGAWSITRAAKQKIAPDELKAKWQEEALFFGIQFVHWEAPQPDFQPMSITQEDLEAAIAHCSERNVSFTQEDLEKFILEQGLATDITQIEPLIQVNTELLSLSEQRRDFTTLSAVNREIATIKLMQSGQGKVNPLVHPEIAESYLEKTALNRDQRRAVLDAATTTDQFTAWQGVAGAGKTFALKELKAIAAISGYTIKSFAPSSMAAKVLGQELDIQAETVARLLVSEPPEQIEPYQIWVVDEAGLLSAKDALTLLERAEKEQARVLLVGDTKQLSAVEAGNPFKSLQQAGIKTSYLNESNRQRAPKLKLAVDLIASGSIEEGFKRLDENGCIETVTPESKIAAIANEYIAATPEQRAKTLVLAGTNKERLAITQAIREHLKTEGSLGTTTLITQLQAKDLTGVQKRYTHNFEQGDMVMPTRNYKRRGLEKGKFYKVVGKDNDSLTLRDSDGKHFQVDTGFDKAVYQSLEIEIAVGDRLRWTKNDRQLGRRNGQEFVVKAIADSNAQIEYLDSGQIEFIDLKQAQHLDYALVSTTYSSQGKTADRVLIAADHTIGQESFYVAVSRARYSLKLYTEDKQDLLSLAQSSKAKENALSLLRQKQLEKQQASQQIADASSPVTILINQPAKTEPKPNFTPPVPKQSPLKTLPQIAFWTPSSCNEPPETLDAQHWRELVEGSAIHPVIAALNFKSLHQGFEWEHEAWEHLMYSQQLPRTNTGRLSTGMISKYSHIEDGGWWCDAGVNPKSFTNLQPGDQPDRTLWGCYKPNNPREKPDKPGKFIKYEHPPKTDLSIFLLDVPDDLADRIYKKYGVEPTQADRTSGFWYCVWKHNLPTTITEGAKKAASLLSQGHPAIGLPGIYAGYRSKDEFGEKVKAKLMDELAVFATPEREITFCFDYETRPETKQNIEIAISRTGRLLEKQGAFVSVVTLPGPDKGVDDLIVAQGPLAYEKVNHEAISLRDWQQRNQQQRKPPYQPPRKLTLQERQQRLATSQNHIKEQNHDLNHQQSQHSATIRDRIINSKNGSTVDKPSADESQNRTVRVSEPRIETGNPQRRTSTSPKFERVLGAISRHLELEEVEQLEGHLKELNRSLASDEFRGQRTAQHPDDTQQLNTASLNNPKTDVSFKSSGYAINAISEFLDNAAIESAINIERLQSLIRDLQPSKPAHIDQATQHRAITAIAQHIDLAVVESPALVQKLEEVIEQLKQLPPPMPLTQTAIAPPSTKKVLNAIADFVEEQTLSSALVETLPPVIEAVKDKKRQIQTIKAIPENSQLPEFEAFQKSIDSLTNQELLYLEQAVKEYFSQPVAQKPLPIDRQAIENQINQLQQQINSLWEEHAQQEKIIKSLERLPFHQLSNKYNLVVNQQLQTINTIKELFTQKQQLEASIKDWEIQTQNYQFWDRKQETIDMKVLTLVLQSAPLQERLSTIKNELLRQKQQQQSQSTIRYQNSQNTNQFRCLRR</sequence>
<name>A0ABR8FZ30_9NOSO</name>
<dbReference type="CDD" id="cd17933">
    <property type="entry name" value="DEXSc_RecD-like"/>
    <property type="match status" value="1"/>
</dbReference>
<dbReference type="InterPro" id="IPR027417">
    <property type="entry name" value="P-loop_NTPase"/>
</dbReference>
<comment type="caution">
    <text evidence="4">The sequence shown here is derived from an EMBL/GenBank/DDBJ whole genome shotgun (WGS) entry which is preliminary data.</text>
</comment>
<dbReference type="InterPro" id="IPR014059">
    <property type="entry name" value="TraI/TrwC_relax"/>
</dbReference>
<dbReference type="Proteomes" id="UP000603457">
    <property type="component" value="Unassembled WGS sequence"/>
</dbReference>
<evidence type="ECO:0000313" key="4">
    <source>
        <dbReference type="EMBL" id="MBD2596051.1"/>
    </source>
</evidence>
<dbReference type="EMBL" id="JACJTB010000022">
    <property type="protein sequence ID" value="MBD2596051.1"/>
    <property type="molecule type" value="Genomic_DNA"/>
</dbReference>
<dbReference type="InterPro" id="IPR014862">
    <property type="entry name" value="TrwC"/>
</dbReference>
<proteinExistence type="predicted"/>
<reference evidence="4 5" key="1">
    <citation type="journal article" date="2020" name="ISME J.">
        <title>Comparative genomics reveals insights into cyanobacterial evolution and habitat adaptation.</title>
        <authorList>
            <person name="Chen M.Y."/>
            <person name="Teng W.K."/>
            <person name="Zhao L."/>
            <person name="Hu C.X."/>
            <person name="Zhou Y.K."/>
            <person name="Han B.P."/>
            <person name="Song L.R."/>
            <person name="Shu W.S."/>
        </authorList>
    </citation>
    <scope>NUCLEOTIDE SEQUENCE [LARGE SCALE GENOMIC DNA]</scope>
    <source>
        <strain evidence="4 5">FACHB-130</strain>
    </source>
</reference>
<evidence type="ECO:0000259" key="2">
    <source>
        <dbReference type="Pfam" id="PF08751"/>
    </source>
</evidence>
<accession>A0ABR8FZ30</accession>
<keyword evidence="5" id="KW-1185">Reference proteome</keyword>
<feature type="domain" description="TrwC relaxase" evidence="2">
    <location>
        <begin position="13"/>
        <end position="273"/>
    </location>
</feature>
<dbReference type="Gene3D" id="3.40.50.300">
    <property type="entry name" value="P-loop containing nucleotide triphosphate hydrolases"/>
    <property type="match status" value="2"/>
</dbReference>